<dbReference type="EMBL" id="JACAGB010000002">
    <property type="protein sequence ID" value="KAF6382447.1"/>
    <property type="molecule type" value="Genomic_DNA"/>
</dbReference>
<reference evidence="1 2" key="1">
    <citation type="journal article" date="2020" name="Nature">
        <title>Six reference-quality genomes reveal evolution of bat adaptations.</title>
        <authorList>
            <person name="Jebb D."/>
            <person name="Huang Z."/>
            <person name="Pippel M."/>
            <person name="Hughes G.M."/>
            <person name="Lavrichenko K."/>
            <person name="Devanna P."/>
            <person name="Winkler S."/>
            <person name="Jermiin L.S."/>
            <person name="Skirmuntt E.C."/>
            <person name="Katzourakis A."/>
            <person name="Burkitt-Gray L."/>
            <person name="Ray D.A."/>
            <person name="Sullivan K.A.M."/>
            <person name="Roscito J.G."/>
            <person name="Kirilenko B.M."/>
            <person name="Davalos L.M."/>
            <person name="Corthals A.P."/>
            <person name="Power M.L."/>
            <person name="Jones G."/>
            <person name="Ransome R.D."/>
            <person name="Dechmann D.K.N."/>
            <person name="Locatelli A.G."/>
            <person name="Puechmaille S.J."/>
            <person name="Fedrigo O."/>
            <person name="Jarvis E.D."/>
            <person name="Hiller M."/>
            <person name="Vernes S.C."/>
            <person name="Myers E.W."/>
            <person name="Teeling E.C."/>
        </authorList>
    </citation>
    <scope>NUCLEOTIDE SEQUENCE [LARGE SCALE GENOMIC DNA]</scope>
    <source>
        <strain evidence="1">MPipKuh1</strain>
        <tissue evidence="1">Flight muscle</tissue>
    </source>
</reference>
<evidence type="ECO:0000313" key="1">
    <source>
        <dbReference type="EMBL" id="KAF6382447.1"/>
    </source>
</evidence>
<evidence type="ECO:0000313" key="2">
    <source>
        <dbReference type="Proteomes" id="UP000558488"/>
    </source>
</evidence>
<accession>A0A7J8A789</accession>
<dbReference type="Proteomes" id="UP000558488">
    <property type="component" value="Unassembled WGS sequence"/>
</dbReference>
<sequence length="158" mass="17351">MPDRKDSEITSILLVGRGNSTTAKTHGVRLVLGSAILVLEFWLGKNSESRLKTMRAFICKITEVEDIICRINGLRKQVIELRKGPWSLAGVKLKVTHLGRWGGGGEEKGSTVLLGERVLWILCPKGFKGGVLGEVPREDLNRIFSSFPGVSFQGQGLH</sequence>
<organism evidence="1 2">
    <name type="scientific">Pipistrellus kuhlii</name>
    <name type="common">Kuhl's pipistrelle</name>
    <dbReference type="NCBI Taxonomy" id="59472"/>
    <lineage>
        <taxon>Eukaryota</taxon>
        <taxon>Metazoa</taxon>
        <taxon>Chordata</taxon>
        <taxon>Craniata</taxon>
        <taxon>Vertebrata</taxon>
        <taxon>Euteleostomi</taxon>
        <taxon>Mammalia</taxon>
        <taxon>Eutheria</taxon>
        <taxon>Laurasiatheria</taxon>
        <taxon>Chiroptera</taxon>
        <taxon>Yangochiroptera</taxon>
        <taxon>Vespertilionidae</taxon>
        <taxon>Pipistrellus</taxon>
    </lineage>
</organism>
<protein>
    <submittedName>
        <fullName evidence="1">Uncharacterized protein</fullName>
    </submittedName>
</protein>
<gene>
    <name evidence="1" type="ORF">mPipKuh1_008827</name>
</gene>
<dbReference type="AlphaFoldDB" id="A0A7J8A789"/>
<comment type="caution">
    <text evidence="1">The sequence shown here is derived from an EMBL/GenBank/DDBJ whole genome shotgun (WGS) entry which is preliminary data.</text>
</comment>
<keyword evidence="2" id="KW-1185">Reference proteome</keyword>
<proteinExistence type="predicted"/>
<name>A0A7J8A789_PIPKU</name>